<accession>A0A7J6VZZ5</accession>
<comment type="caution">
    <text evidence="1">The sequence shown here is derived from an EMBL/GenBank/DDBJ whole genome shotgun (WGS) entry which is preliminary data.</text>
</comment>
<evidence type="ECO:0000313" key="2">
    <source>
        <dbReference type="Proteomes" id="UP000554482"/>
    </source>
</evidence>
<name>A0A7J6VZZ5_THATH</name>
<sequence length="141" mass="16228">MKPAIALSPKRREEAERLSRGYVRYIWQETPKWIFIFWENRQEDSTMLYYTPGVTHRSPLPLQSYLPEDPPMQRDPMVQLSADLSAVTINEPGANPRLGIFMPFGSFGVSHHSQRQLRHLLASLQAIVELLPVEPLPFEAT</sequence>
<protein>
    <submittedName>
        <fullName evidence="1">Uncharacterized protein</fullName>
    </submittedName>
</protein>
<reference evidence="1 2" key="1">
    <citation type="submission" date="2020-06" db="EMBL/GenBank/DDBJ databases">
        <title>Transcriptomic and genomic resources for Thalictrum thalictroides and T. hernandezii: Facilitating candidate gene discovery in an emerging model plant lineage.</title>
        <authorList>
            <person name="Arias T."/>
            <person name="Riano-Pachon D.M."/>
            <person name="Di Stilio V.S."/>
        </authorList>
    </citation>
    <scope>NUCLEOTIDE SEQUENCE [LARGE SCALE GENOMIC DNA]</scope>
    <source>
        <strain evidence="2">cv. WT478/WT964</strain>
        <tissue evidence="1">Leaves</tissue>
    </source>
</reference>
<dbReference type="AlphaFoldDB" id="A0A7J6VZZ5"/>
<evidence type="ECO:0000313" key="1">
    <source>
        <dbReference type="EMBL" id="KAF5190088.1"/>
    </source>
</evidence>
<gene>
    <name evidence="1" type="ORF">FRX31_020325</name>
</gene>
<proteinExistence type="predicted"/>
<dbReference type="EMBL" id="JABWDY010024627">
    <property type="protein sequence ID" value="KAF5190088.1"/>
    <property type="molecule type" value="Genomic_DNA"/>
</dbReference>
<keyword evidence="2" id="KW-1185">Reference proteome</keyword>
<dbReference type="Proteomes" id="UP000554482">
    <property type="component" value="Unassembled WGS sequence"/>
</dbReference>
<organism evidence="1 2">
    <name type="scientific">Thalictrum thalictroides</name>
    <name type="common">Rue-anemone</name>
    <name type="synonym">Anemone thalictroides</name>
    <dbReference type="NCBI Taxonomy" id="46969"/>
    <lineage>
        <taxon>Eukaryota</taxon>
        <taxon>Viridiplantae</taxon>
        <taxon>Streptophyta</taxon>
        <taxon>Embryophyta</taxon>
        <taxon>Tracheophyta</taxon>
        <taxon>Spermatophyta</taxon>
        <taxon>Magnoliopsida</taxon>
        <taxon>Ranunculales</taxon>
        <taxon>Ranunculaceae</taxon>
        <taxon>Thalictroideae</taxon>
        <taxon>Thalictrum</taxon>
    </lineage>
</organism>